<protein>
    <submittedName>
        <fullName evidence="3">DUF4954 family protein</fullName>
    </submittedName>
</protein>
<evidence type="ECO:0000259" key="1">
    <source>
        <dbReference type="Pfam" id="PF16314"/>
    </source>
</evidence>
<name>A0A5C1QGW6_9SPIO</name>
<evidence type="ECO:0000259" key="2">
    <source>
        <dbReference type="Pfam" id="PF20683"/>
    </source>
</evidence>
<dbReference type="AlphaFoldDB" id="A0A5C1QGW6"/>
<organism evidence="3 4">
    <name type="scientific">Thiospirochaeta perfilievii</name>
    <dbReference type="NCBI Taxonomy" id="252967"/>
    <lineage>
        <taxon>Bacteria</taxon>
        <taxon>Pseudomonadati</taxon>
        <taxon>Spirochaetota</taxon>
        <taxon>Spirochaetia</taxon>
        <taxon>Spirochaetales</taxon>
        <taxon>Spirochaetaceae</taxon>
        <taxon>Thiospirochaeta</taxon>
    </lineage>
</organism>
<dbReference type="EMBL" id="CP035807">
    <property type="protein sequence ID" value="QEN05482.1"/>
    <property type="molecule type" value="Genomic_DNA"/>
</dbReference>
<accession>A0A5C1QGW6</accession>
<evidence type="ECO:0000313" key="3">
    <source>
        <dbReference type="EMBL" id="QEN05482.1"/>
    </source>
</evidence>
<gene>
    <name evidence="3" type="ORF">EW093_12410</name>
</gene>
<dbReference type="InterPro" id="IPR032533">
    <property type="entry name" value="DUF4954"/>
</dbReference>
<dbReference type="InterPro" id="IPR049208">
    <property type="entry name" value="DUF6819"/>
</dbReference>
<keyword evidence="4" id="KW-1185">Reference proteome</keyword>
<dbReference type="KEGG" id="sper:EW093_12410"/>
<reference evidence="3 4" key="1">
    <citation type="submission" date="2019-02" db="EMBL/GenBank/DDBJ databases">
        <authorList>
            <person name="Fomenkov A."/>
            <person name="Dubinina G."/>
            <person name="Grabovich M."/>
            <person name="Vincze T."/>
            <person name="Roberts R.J."/>
        </authorList>
    </citation>
    <scope>NUCLEOTIDE SEQUENCE [LARGE SCALE GENOMIC DNA]</scope>
    <source>
        <strain evidence="3 4">P</strain>
    </source>
</reference>
<sequence length="716" mass="82094">MKQFRYNNIMNKINKLPLGGMINEYNTLRIIQSGNKNEKYRNLTNNEIELLEMQKNKCYDWSKILVTDTFEPLQIKHCYFMGTVRIDDMEPISLEFNDVILPVGLYNSQVMSCDIGKNCSIHNVSYLSRVLIGENVMLKDIDELSTSDHAKFGNGIVKDGEDPSGRIELEIANEAGGREILPFSKMLTVDAYLWYKYRDNKNLMESFKLFVETEYPSDRGYYGFIGDRTVIKNSRILKDVTIGSDAYIKGANKLKNLTIKSSPNHKTQIGEGCTLVNGIINEGCKVFYGATAVRFQLMSHSSLKYGARLINSVLGENSTISCCEVLNSFIYPGHEQHHNSSFLIASVLKGQTNIASGATIGSNHNSRANDGELVAGRGFWPGLNCSLKHDSKFATFNIVVKGNYTKEINNPLPFSLISLNKNDKVEVFPGYWFLHNMYALKRNSWKYGVRDQREKNFPRLDFDFLAPDTVSEMLEGREFLEKCAEYSYRKISTDIHTGEDLLNEYDDFGNFTIYSTTIENKNHGVLIHKPAVAYKEYYKMITLYSVDTILKFFKDGGDISQLNGLVNPDKWINCGGQFIPDDRVKSIIDDIVDKKITSWDELHSRYKMVSKLYDRDKAGHAFYVLQKLNKVDRLNWQQWLDAVDTAIKARIEIKERVYSSREKDFNCSFRKITFDSKEEKEAVIGKLDDNSFFKIEEEECASFIEMTKSVDLKKIF</sequence>
<dbReference type="Gene3D" id="2.160.10.10">
    <property type="entry name" value="Hexapeptide repeat proteins"/>
    <property type="match status" value="1"/>
</dbReference>
<feature type="domain" description="DUF6819" evidence="2">
    <location>
        <begin position="569"/>
        <end position="699"/>
    </location>
</feature>
<dbReference type="Proteomes" id="UP000323824">
    <property type="component" value="Chromosome"/>
</dbReference>
<dbReference type="SUPFAM" id="SSF51161">
    <property type="entry name" value="Trimeric LpxA-like enzymes"/>
    <property type="match status" value="1"/>
</dbReference>
<dbReference type="Pfam" id="PF16314">
    <property type="entry name" value="DUF4954"/>
    <property type="match status" value="1"/>
</dbReference>
<evidence type="ECO:0000313" key="4">
    <source>
        <dbReference type="Proteomes" id="UP000323824"/>
    </source>
</evidence>
<proteinExistence type="predicted"/>
<reference evidence="3 4" key="2">
    <citation type="submission" date="2019-09" db="EMBL/GenBank/DDBJ databases">
        <title>Complete Genome Sequence and Methylome Analysis of free living Spirochaetas.</title>
        <authorList>
            <person name="Leshcheva N."/>
            <person name="Mikheeva N."/>
        </authorList>
    </citation>
    <scope>NUCLEOTIDE SEQUENCE [LARGE SCALE GENOMIC DNA]</scope>
    <source>
        <strain evidence="3 4">P</strain>
    </source>
</reference>
<feature type="domain" description="DUF4954" evidence="1">
    <location>
        <begin position="40"/>
        <end position="482"/>
    </location>
</feature>
<dbReference type="InterPro" id="IPR011004">
    <property type="entry name" value="Trimer_LpxA-like_sf"/>
</dbReference>
<dbReference type="Pfam" id="PF20683">
    <property type="entry name" value="DUF6819"/>
    <property type="match status" value="1"/>
</dbReference>
<dbReference type="OrthoDB" id="9808076at2"/>